<feature type="active site" description="Proton donor" evidence="8 9">
    <location>
        <position position="103"/>
    </location>
</feature>
<dbReference type="NCBIfam" id="NF003806">
    <property type="entry name" value="PRK05395.1-3"/>
    <property type="match status" value="1"/>
</dbReference>
<comment type="pathway">
    <text evidence="3 8">Metabolic intermediate biosynthesis; chorismate biosynthesis; chorismate from D-erythrose 4-phosphate and phosphoenolpyruvate: step 3/7.</text>
</comment>
<name>A0AAX2S1J4_HISSO</name>
<evidence type="ECO:0000256" key="2">
    <source>
        <dbReference type="ARBA" id="ARBA00003924"/>
    </source>
</evidence>
<dbReference type="Pfam" id="PF01220">
    <property type="entry name" value="DHquinase_II"/>
    <property type="match status" value="1"/>
</dbReference>
<evidence type="ECO:0000256" key="5">
    <source>
        <dbReference type="ARBA" id="ARBA00011193"/>
    </source>
</evidence>
<dbReference type="EC" id="4.2.1.10" evidence="6 8"/>
<evidence type="ECO:0000256" key="1">
    <source>
        <dbReference type="ARBA" id="ARBA00001864"/>
    </source>
</evidence>
<organism evidence="12 13">
    <name type="scientific">Histophilus somni</name>
    <name type="common">Haemophilus somnus</name>
    <dbReference type="NCBI Taxonomy" id="731"/>
    <lineage>
        <taxon>Bacteria</taxon>
        <taxon>Pseudomonadati</taxon>
        <taxon>Pseudomonadota</taxon>
        <taxon>Gammaproteobacteria</taxon>
        <taxon>Pasteurellales</taxon>
        <taxon>Pasteurellaceae</taxon>
        <taxon>Histophilus</taxon>
    </lineage>
</organism>
<evidence type="ECO:0000313" key="12">
    <source>
        <dbReference type="EMBL" id="TEW29541.1"/>
    </source>
</evidence>
<dbReference type="GO" id="GO:0019631">
    <property type="term" value="P:quinate catabolic process"/>
    <property type="evidence" value="ECO:0007669"/>
    <property type="project" value="TreeGrafter"/>
</dbReference>
<feature type="site" description="Transition state stabilizer" evidence="8 11">
    <location>
        <position position="21"/>
    </location>
</feature>
<dbReference type="InterPro" id="IPR036441">
    <property type="entry name" value="DHquinase_II_sf"/>
</dbReference>
<dbReference type="HAMAP" id="MF_00169">
    <property type="entry name" value="AroQ"/>
    <property type="match status" value="1"/>
</dbReference>
<dbReference type="NCBIfam" id="NF003805">
    <property type="entry name" value="PRK05395.1-2"/>
    <property type="match status" value="1"/>
</dbReference>
<dbReference type="RefSeq" id="WP_132995140.1">
    <property type="nucleotide sequence ID" value="NZ_CP042983.1"/>
</dbReference>
<sequence length="150" mass="17171">MSRYAKILLLNGPNLNMLGKREPTHYGNLSLEDIEQHMQKLAQQHQCELICFQANSEEKLIDKIHQSFHLIDFIIINPAAYTHTSVALRDALLSVSIPFVEVHLSNIHRREPFRHHSYLSDIAEGVICGLGAQGYEFALQYASNYLKKIK</sequence>
<feature type="binding site" evidence="8 10">
    <location>
        <position position="83"/>
    </location>
    <ligand>
        <name>substrate</name>
    </ligand>
</feature>
<feature type="binding site" evidence="8 10">
    <location>
        <position position="77"/>
    </location>
    <ligand>
        <name>substrate</name>
    </ligand>
</feature>
<keyword evidence="7 8" id="KW-0456">Lyase</keyword>
<comment type="subunit">
    <text evidence="5 8">Homododecamer.</text>
</comment>
<evidence type="ECO:0000256" key="3">
    <source>
        <dbReference type="ARBA" id="ARBA00004902"/>
    </source>
</evidence>
<feature type="active site" description="Proton acceptor" evidence="8 9">
    <location>
        <position position="26"/>
    </location>
</feature>
<dbReference type="Gene3D" id="3.40.50.9100">
    <property type="entry name" value="Dehydroquinase, class II"/>
    <property type="match status" value="1"/>
</dbReference>
<feature type="binding site" evidence="8 10">
    <location>
        <position position="90"/>
    </location>
    <ligand>
        <name>substrate</name>
    </ligand>
</feature>
<feature type="binding site" evidence="8 10">
    <location>
        <position position="114"/>
    </location>
    <ligand>
        <name>substrate</name>
    </ligand>
</feature>
<protein>
    <recommendedName>
        <fullName evidence="6 8">3-dehydroquinate dehydratase</fullName>
        <shortName evidence="8">3-dehydroquinase</shortName>
        <ecNumber evidence="6 8">4.2.1.10</ecNumber>
    </recommendedName>
    <alternativeName>
        <fullName evidence="8">Type II DHQase</fullName>
    </alternativeName>
</protein>
<dbReference type="InterPro" id="IPR018509">
    <property type="entry name" value="DHquinase_II_CS"/>
</dbReference>
<evidence type="ECO:0000256" key="6">
    <source>
        <dbReference type="ARBA" id="ARBA00012060"/>
    </source>
</evidence>
<dbReference type="PROSITE" id="PS01029">
    <property type="entry name" value="DEHYDROQUINASE_II"/>
    <property type="match status" value="1"/>
</dbReference>
<evidence type="ECO:0000256" key="10">
    <source>
        <dbReference type="PIRSR" id="PIRSR001399-2"/>
    </source>
</evidence>
<dbReference type="InterPro" id="IPR001874">
    <property type="entry name" value="DHquinase_II"/>
</dbReference>
<dbReference type="GO" id="GO:0009423">
    <property type="term" value="P:chorismate biosynthetic process"/>
    <property type="evidence" value="ECO:0007669"/>
    <property type="project" value="UniProtKB-UniRule"/>
</dbReference>
<comment type="function">
    <text evidence="2 8">Catalyzes a trans-dehydration via an enolate intermediate.</text>
</comment>
<gene>
    <name evidence="8 12" type="primary">aroQ</name>
    <name evidence="12" type="ORF">E2R48_06385</name>
</gene>
<accession>A0AAX2S1J4</accession>
<evidence type="ECO:0000256" key="7">
    <source>
        <dbReference type="ARBA" id="ARBA00023239"/>
    </source>
</evidence>
<feature type="binding site" evidence="8 10">
    <location>
        <begin position="104"/>
        <end position="105"/>
    </location>
    <ligand>
        <name>substrate</name>
    </ligand>
</feature>
<dbReference type="Proteomes" id="UP000297565">
    <property type="component" value="Unassembled WGS sequence"/>
</dbReference>
<evidence type="ECO:0000256" key="8">
    <source>
        <dbReference type="HAMAP-Rule" id="MF_00169"/>
    </source>
</evidence>
<dbReference type="NCBIfam" id="TIGR01088">
    <property type="entry name" value="aroQ"/>
    <property type="match status" value="1"/>
</dbReference>
<keyword evidence="8" id="KW-0028">Amino-acid biosynthesis</keyword>
<dbReference type="GO" id="GO:0009073">
    <property type="term" value="P:aromatic amino acid family biosynthetic process"/>
    <property type="evidence" value="ECO:0007669"/>
    <property type="project" value="UniProtKB-KW"/>
</dbReference>
<dbReference type="GO" id="GO:0008652">
    <property type="term" value="P:amino acid biosynthetic process"/>
    <property type="evidence" value="ECO:0007669"/>
    <property type="project" value="UniProtKB-KW"/>
</dbReference>
<dbReference type="PIRSF" id="PIRSF001399">
    <property type="entry name" value="DHquinase_II"/>
    <property type="match status" value="1"/>
</dbReference>
<evidence type="ECO:0000256" key="9">
    <source>
        <dbReference type="PIRSR" id="PIRSR001399-1"/>
    </source>
</evidence>
<dbReference type="SUPFAM" id="SSF52304">
    <property type="entry name" value="Type II 3-dehydroquinate dehydratase"/>
    <property type="match status" value="1"/>
</dbReference>
<comment type="similarity">
    <text evidence="4 8">Belongs to the type-II 3-dehydroquinase family.</text>
</comment>
<dbReference type="AlphaFoldDB" id="A0AAX2S1J4"/>
<dbReference type="EMBL" id="SNRV01000014">
    <property type="protein sequence ID" value="TEW29541.1"/>
    <property type="molecule type" value="Genomic_DNA"/>
</dbReference>
<dbReference type="NCBIfam" id="NF003804">
    <property type="entry name" value="PRK05395.1-1"/>
    <property type="match status" value="1"/>
</dbReference>
<dbReference type="NCBIfam" id="NF003807">
    <property type="entry name" value="PRK05395.1-4"/>
    <property type="match status" value="1"/>
</dbReference>
<keyword evidence="8" id="KW-0057">Aromatic amino acid biosynthesis</keyword>
<proteinExistence type="inferred from homology"/>
<dbReference type="GO" id="GO:0003855">
    <property type="term" value="F:3-dehydroquinate dehydratase activity"/>
    <property type="evidence" value="ECO:0007669"/>
    <property type="project" value="UniProtKB-UniRule"/>
</dbReference>
<comment type="catalytic activity">
    <reaction evidence="1 8">
        <text>3-dehydroquinate = 3-dehydroshikimate + H2O</text>
        <dbReference type="Rhea" id="RHEA:21096"/>
        <dbReference type="ChEBI" id="CHEBI:15377"/>
        <dbReference type="ChEBI" id="CHEBI:16630"/>
        <dbReference type="ChEBI" id="CHEBI:32364"/>
        <dbReference type="EC" id="4.2.1.10"/>
    </reaction>
</comment>
<evidence type="ECO:0000313" key="13">
    <source>
        <dbReference type="Proteomes" id="UP000297565"/>
    </source>
</evidence>
<evidence type="ECO:0000256" key="11">
    <source>
        <dbReference type="PIRSR" id="PIRSR001399-3"/>
    </source>
</evidence>
<dbReference type="CDD" id="cd00466">
    <property type="entry name" value="DHQase_II"/>
    <property type="match status" value="1"/>
</dbReference>
<dbReference type="PANTHER" id="PTHR21272">
    <property type="entry name" value="CATABOLIC 3-DEHYDROQUINASE"/>
    <property type="match status" value="1"/>
</dbReference>
<evidence type="ECO:0000256" key="4">
    <source>
        <dbReference type="ARBA" id="ARBA00011037"/>
    </source>
</evidence>
<dbReference type="PANTHER" id="PTHR21272:SF3">
    <property type="entry name" value="CATABOLIC 3-DEHYDROQUINASE"/>
    <property type="match status" value="1"/>
</dbReference>
<comment type="caution">
    <text evidence="12">The sequence shown here is derived from an EMBL/GenBank/DDBJ whole genome shotgun (WGS) entry which is preliminary data.</text>
</comment>
<reference evidence="12 13" key="1">
    <citation type="submission" date="2019-03" db="EMBL/GenBank/DDBJ databases">
        <title>Horizontal Gene Transfer Machinery in Histophilus somni.</title>
        <authorList>
            <person name="Mostafa Nazari M."/>
            <person name="Liljebjelke K."/>
        </authorList>
    </citation>
    <scope>NUCLEOTIDE SEQUENCE [LARGE SCALE GENOMIC DNA]</scope>
    <source>
        <strain evidence="12 13">UOC-EPH-KLM-04</strain>
    </source>
</reference>